<dbReference type="Pfam" id="PF08712">
    <property type="entry name" value="Nfu_N"/>
    <property type="match status" value="1"/>
</dbReference>
<dbReference type="InterPro" id="IPR034904">
    <property type="entry name" value="FSCA_dom_sf"/>
</dbReference>
<dbReference type="EMBL" id="AP025292">
    <property type="protein sequence ID" value="BDC98203.1"/>
    <property type="molecule type" value="Genomic_DNA"/>
</dbReference>
<dbReference type="PANTHER" id="PTHR11178">
    <property type="entry name" value="IRON-SULFUR CLUSTER SCAFFOLD PROTEIN NFU-RELATED"/>
    <property type="match status" value="1"/>
</dbReference>
<feature type="domain" description="Scaffold protein Nfu/NifU N-terminal" evidence="2">
    <location>
        <begin position="19"/>
        <end position="106"/>
    </location>
</feature>
<proteinExistence type="inferred from homology"/>
<reference evidence="3 4" key="1">
    <citation type="submission" date="2021-12" db="EMBL/GenBank/DDBJ databases">
        <title>Genome sequencing of bacteria with rrn-lacking chromosome and rrn-plasmid.</title>
        <authorList>
            <person name="Anda M."/>
            <person name="Iwasaki W."/>
        </authorList>
    </citation>
    <scope>NUCLEOTIDE SEQUENCE [LARGE SCALE GENOMIC DNA]</scope>
    <source>
        <strain evidence="3 4">NBRC 101262</strain>
    </source>
</reference>
<dbReference type="Gene3D" id="3.30.300.130">
    <property type="entry name" value="Fe-S cluster assembly (FSCA)"/>
    <property type="match status" value="1"/>
</dbReference>
<gene>
    <name evidence="3" type="ORF">PEPS_04840</name>
</gene>
<dbReference type="RefSeq" id="WP_332920850.1">
    <property type="nucleotide sequence ID" value="NZ_AP025292.1"/>
</dbReference>
<evidence type="ECO:0000313" key="4">
    <source>
        <dbReference type="Proteomes" id="UP001354989"/>
    </source>
</evidence>
<organism evidence="3 4">
    <name type="scientific">Persicobacter psychrovividus</name>
    <dbReference type="NCBI Taxonomy" id="387638"/>
    <lineage>
        <taxon>Bacteria</taxon>
        <taxon>Pseudomonadati</taxon>
        <taxon>Bacteroidota</taxon>
        <taxon>Cytophagia</taxon>
        <taxon>Cytophagales</taxon>
        <taxon>Persicobacteraceae</taxon>
        <taxon>Persicobacter</taxon>
    </lineage>
</organism>
<dbReference type="InterPro" id="IPR035433">
    <property type="entry name" value="NFU1-like"/>
</dbReference>
<evidence type="ECO:0000259" key="2">
    <source>
        <dbReference type="SMART" id="SM00932"/>
    </source>
</evidence>
<evidence type="ECO:0000256" key="1">
    <source>
        <dbReference type="ARBA" id="ARBA00006420"/>
    </source>
</evidence>
<dbReference type="PIRSF" id="PIRSF036773">
    <property type="entry name" value="HIRIP5"/>
    <property type="match status" value="1"/>
</dbReference>
<dbReference type="InterPro" id="IPR001075">
    <property type="entry name" value="NIF_FeS_clus_asmbl_NifU_C"/>
</dbReference>
<evidence type="ECO:0000313" key="3">
    <source>
        <dbReference type="EMBL" id="BDC98203.1"/>
    </source>
</evidence>
<comment type="similarity">
    <text evidence="1">Belongs to the NifU family.</text>
</comment>
<protein>
    <submittedName>
        <fullName evidence="3">Iron transporter</fullName>
    </submittedName>
</protein>
<dbReference type="InterPro" id="IPR014824">
    <property type="entry name" value="Nfu/NifU_N"/>
</dbReference>
<dbReference type="Pfam" id="PF01106">
    <property type="entry name" value="NifU"/>
    <property type="match status" value="1"/>
</dbReference>
<dbReference type="Gene3D" id="3.30.1370.70">
    <property type="entry name" value="Scaffold protein Nfu/NifU, N-terminal domain"/>
    <property type="match status" value="1"/>
</dbReference>
<sequence>MENNQGYDRDKMYEKVVTIYLEANPNPNSLKFVTNLMLVNGMEQYDFSDMENAAPCPLAQELFGYPFVERVFISGNFLTISKAENVAWEDIQDDLKAHITEYLQSGKELFNAEAQEQQASSAENETEIEGKIKMILDEYIRPAVESDGGAISFHSFENGVVKVLLQGACSGCPSSTITLKQGIENLLKHQIPEVQTVEAVGV</sequence>
<name>A0ABM7VBB1_9BACT</name>
<dbReference type="SUPFAM" id="SSF117916">
    <property type="entry name" value="Fe-S cluster assembly (FSCA) domain-like"/>
    <property type="match status" value="1"/>
</dbReference>
<dbReference type="InterPro" id="IPR036498">
    <property type="entry name" value="Nfu/NifU_N_sf"/>
</dbReference>
<accession>A0ABM7VBB1</accession>
<dbReference type="SMART" id="SM00932">
    <property type="entry name" value="Nfu_N"/>
    <property type="match status" value="1"/>
</dbReference>
<dbReference type="PANTHER" id="PTHR11178:SF1">
    <property type="entry name" value="NFU1 IRON-SULFUR CLUSTER SCAFFOLD HOMOLOG, MITOCHONDRIAL"/>
    <property type="match status" value="1"/>
</dbReference>
<dbReference type="Proteomes" id="UP001354989">
    <property type="component" value="Chromosome"/>
</dbReference>
<dbReference type="SUPFAM" id="SSF110836">
    <property type="entry name" value="Hypothetical protein SAV1430"/>
    <property type="match status" value="1"/>
</dbReference>
<keyword evidence="4" id="KW-1185">Reference proteome</keyword>